<accession>A0ACB7ZW85</accession>
<evidence type="ECO:0000313" key="1">
    <source>
        <dbReference type="EMBL" id="KAH7905406.1"/>
    </source>
</evidence>
<dbReference type="EMBL" id="MU268199">
    <property type="protein sequence ID" value="KAH7905406.1"/>
    <property type="molecule type" value="Genomic_DNA"/>
</dbReference>
<organism evidence="1 2">
    <name type="scientific">Hygrophoropsis aurantiaca</name>
    <dbReference type="NCBI Taxonomy" id="72124"/>
    <lineage>
        <taxon>Eukaryota</taxon>
        <taxon>Fungi</taxon>
        <taxon>Dikarya</taxon>
        <taxon>Basidiomycota</taxon>
        <taxon>Agaricomycotina</taxon>
        <taxon>Agaricomycetes</taxon>
        <taxon>Agaricomycetidae</taxon>
        <taxon>Boletales</taxon>
        <taxon>Coniophorineae</taxon>
        <taxon>Hygrophoropsidaceae</taxon>
        <taxon>Hygrophoropsis</taxon>
    </lineage>
</organism>
<dbReference type="Proteomes" id="UP000790377">
    <property type="component" value="Unassembled WGS sequence"/>
</dbReference>
<name>A0ACB7ZW85_9AGAM</name>
<sequence length="395" mass="42755">MVIVNDKKFACESCIKGHRSSSCHHTERPLFEVKRKGRPVSQCEKCRELRQSKRVHSKCLCSPKLIETDKVPIPASRPDKKPKRFMPSVPTLPNGISDALPGPSTSTSSKSRQKFDSLLNPCHCQSVWQCRCRTAPTPHAGLATLADAAALCYNETFPSANAEQSISSVTNDRSTQKSCCSRKRRASHISTSSPPRFNLPPILLDSPASSSRAPSHMPEFSIIPPLSEITSIAGTGCTCGLRCACPGCVEHRGPNHTSEGHRDCSDGCAYCVDNMNGIELPGHRLSSGSSRTAMLDQFFARAASLPQPPKHRKLGMTIDPTNLKTYPNELFARSERDHEERGAAYGLVKVPKLDCCGGRCGCPAGRCGCGKSCHGCYEGEDLQEPGKIPSALAAH</sequence>
<comment type="caution">
    <text evidence="1">The sequence shown here is derived from an EMBL/GenBank/DDBJ whole genome shotgun (WGS) entry which is preliminary data.</text>
</comment>
<reference evidence="1" key="1">
    <citation type="journal article" date="2021" name="New Phytol.">
        <title>Evolutionary innovations through gain and loss of genes in the ectomycorrhizal Boletales.</title>
        <authorList>
            <person name="Wu G."/>
            <person name="Miyauchi S."/>
            <person name="Morin E."/>
            <person name="Kuo A."/>
            <person name="Drula E."/>
            <person name="Varga T."/>
            <person name="Kohler A."/>
            <person name="Feng B."/>
            <person name="Cao Y."/>
            <person name="Lipzen A."/>
            <person name="Daum C."/>
            <person name="Hundley H."/>
            <person name="Pangilinan J."/>
            <person name="Johnson J."/>
            <person name="Barry K."/>
            <person name="LaButti K."/>
            <person name="Ng V."/>
            <person name="Ahrendt S."/>
            <person name="Min B."/>
            <person name="Choi I.G."/>
            <person name="Park H."/>
            <person name="Plett J.M."/>
            <person name="Magnuson J."/>
            <person name="Spatafora J.W."/>
            <person name="Nagy L.G."/>
            <person name="Henrissat B."/>
            <person name="Grigoriev I.V."/>
            <person name="Yang Z.L."/>
            <person name="Xu J."/>
            <person name="Martin F.M."/>
        </authorList>
    </citation>
    <scope>NUCLEOTIDE SEQUENCE</scope>
    <source>
        <strain evidence="1">ATCC 28755</strain>
    </source>
</reference>
<gene>
    <name evidence="1" type="ORF">BJ138DRAFT_779238</name>
</gene>
<protein>
    <submittedName>
        <fullName evidence="1">Copper fist DNA binding domain-containing protein</fullName>
    </submittedName>
</protein>
<keyword evidence="2" id="KW-1185">Reference proteome</keyword>
<evidence type="ECO:0000313" key="2">
    <source>
        <dbReference type="Proteomes" id="UP000790377"/>
    </source>
</evidence>
<proteinExistence type="predicted"/>